<dbReference type="PANTHER" id="PTHR11573">
    <property type="entry name" value="RIBONUCLEOSIDE-DIPHOSPHATE REDUCTASE LARGE CHAIN"/>
    <property type="match status" value="1"/>
</dbReference>
<reference evidence="3 4" key="1">
    <citation type="submission" date="2023-10" db="EMBL/GenBank/DDBJ databases">
        <title>A novel Glycoside Hydrolase 43-Like Enzyme from Clostrdium boliviensis is an Endo-xylanase, and a Candidate for Xylooligosaccharides Production from Different Xylan Substrates.</title>
        <authorList>
            <person name="Alvarez M.T."/>
            <person name="Rocabado-Villegas L.R."/>
            <person name="Salas-Veizaga D.M."/>
            <person name="Linares-Pasten J.A."/>
            <person name="Gudmundsdottir E.E."/>
            <person name="Hreggvidsson G.O."/>
            <person name="Adlercreutz P."/>
            <person name="Nordberg Karlsson E."/>
        </authorList>
    </citation>
    <scope>NUCLEOTIDE SEQUENCE [LARGE SCALE GENOMIC DNA]</scope>
    <source>
        <strain evidence="3 4">E-1</strain>
    </source>
</reference>
<dbReference type="Proteomes" id="UP001276854">
    <property type="component" value="Unassembled WGS sequence"/>
</dbReference>
<proteinExistence type="inferred from homology"/>
<dbReference type="Gene3D" id="3.20.70.20">
    <property type="match status" value="1"/>
</dbReference>
<sequence>RVNRMNPNKHAGMIYASNLCTEIAQNMSPTVQYEETIDGDTIITYKKAGDFVVCNLSSINLGKAVPDGVLERLIPIQVRMLDNVI</sequence>
<keyword evidence="3" id="KW-0282">Flagellum</keyword>
<organism evidence="3 4">
    <name type="scientific">Clostridium boliviensis</name>
    <dbReference type="NCBI Taxonomy" id="318465"/>
    <lineage>
        <taxon>Bacteria</taxon>
        <taxon>Bacillati</taxon>
        <taxon>Bacillota</taxon>
        <taxon>Clostridia</taxon>
        <taxon>Eubacteriales</taxon>
        <taxon>Clostridiaceae</taxon>
        <taxon>Clostridium</taxon>
    </lineage>
</organism>
<keyword evidence="3" id="KW-0560">Oxidoreductase</keyword>
<evidence type="ECO:0000259" key="2">
    <source>
        <dbReference type="Pfam" id="PF02867"/>
    </source>
</evidence>
<dbReference type="GO" id="GO:0004748">
    <property type="term" value="F:ribonucleoside-diphosphate reductase activity, thioredoxin disulfide as acceptor"/>
    <property type="evidence" value="ECO:0007669"/>
    <property type="project" value="UniProtKB-EC"/>
</dbReference>
<dbReference type="SUPFAM" id="SSF51998">
    <property type="entry name" value="PFL-like glycyl radical enzymes"/>
    <property type="match status" value="1"/>
</dbReference>
<protein>
    <submittedName>
        <fullName evidence="3">Ribonucleoside-diphosphate reductase subunit alpha</fullName>
        <ecNumber evidence="3">1.17.4.1</ecNumber>
    </submittedName>
</protein>
<keyword evidence="3" id="KW-0969">Cilium</keyword>
<keyword evidence="4" id="KW-1185">Reference proteome</keyword>
<evidence type="ECO:0000256" key="1">
    <source>
        <dbReference type="ARBA" id="ARBA00010406"/>
    </source>
</evidence>
<dbReference type="EC" id="1.17.4.1" evidence="3"/>
<feature type="non-terminal residue" evidence="3">
    <location>
        <position position="85"/>
    </location>
</feature>
<dbReference type="InterPro" id="IPR000788">
    <property type="entry name" value="RNR_lg_C"/>
</dbReference>
<feature type="domain" description="Ribonucleotide reductase large subunit C-terminal" evidence="2">
    <location>
        <begin position="2"/>
        <end position="85"/>
    </location>
</feature>
<comment type="caution">
    <text evidence="3">The sequence shown here is derived from an EMBL/GenBank/DDBJ whole genome shotgun (WGS) entry which is preliminary data.</text>
</comment>
<evidence type="ECO:0000313" key="4">
    <source>
        <dbReference type="Proteomes" id="UP001276854"/>
    </source>
</evidence>
<comment type="similarity">
    <text evidence="1">Belongs to the ribonucleoside diphosphate reductase large chain family.</text>
</comment>
<evidence type="ECO:0000313" key="3">
    <source>
        <dbReference type="EMBL" id="MDW2796588.1"/>
    </source>
</evidence>
<dbReference type="EMBL" id="JAWONS010000094">
    <property type="protein sequence ID" value="MDW2796588.1"/>
    <property type="molecule type" value="Genomic_DNA"/>
</dbReference>
<feature type="non-terminal residue" evidence="3">
    <location>
        <position position="1"/>
    </location>
</feature>
<dbReference type="Pfam" id="PF02867">
    <property type="entry name" value="Ribonuc_red_lgC"/>
    <property type="match status" value="1"/>
</dbReference>
<gene>
    <name evidence="3" type="ORF">RZO55_03225</name>
</gene>
<name>A0ABU4GHZ6_9CLOT</name>
<keyword evidence="3" id="KW-0966">Cell projection</keyword>
<dbReference type="PANTHER" id="PTHR11573:SF6">
    <property type="entry name" value="RIBONUCLEOSIDE-DIPHOSPHATE REDUCTASE LARGE SUBUNIT"/>
    <property type="match status" value="1"/>
</dbReference>
<accession>A0ABU4GHZ6</accession>
<dbReference type="InterPro" id="IPR039718">
    <property type="entry name" value="Rrm1"/>
</dbReference>